<evidence type="ECO:0000256" key="7">
    <source>
        <dbReference type="ARBA" id="ARBA00022692"/>
    </source>
</evidence>
<comment type="subcellular location">
    <subcellularLocation>
        <location evidence="1 18">Membrane</location>
        <topology evidence="1 18">Multi-pass membrane protein</topology>
    </subcellularLocation>
</comment>
<evidence type="ECO:0000256" key="3">
    <source>
        <dbReference type="ARBA" id="ARBA00022448"/>
    </source>
</evidence>
<evidence type="ECO:0000313" key="20">
    <source>
        <dbReference type="EMBL" id="KAL2086451.1"/>
    </source>
</evidence>
<feature type="compositionally biased region" description="Low complexity" evidence="19">
    <location>
        <begin position="278"/>
        <end position="291"/>
    </location>
</feature>
<evidence type="ECO:0000256" key="15">
    <source>
        <dbReference type="ARBA" id="ARBA00042269"/>
    </source>
</evidence>
<feature type="region of interest" description="Disordered" evidence="19">
    <location>
        <begin position="1"/>
        <end position="21"/>
    </location>
</feature>
<evidence type="ECO:0000256" key="11">
    <source>
        <dbReference type="ARBA" id="ARBA00023065"/>
    </source>
</evidence>
<keyword evidence="10 18" id="KW-1133">Transmembrane helix</keyword>
<keyword evidence="12 18" id="KW-0472">Membrane</keyword>
<feature type="transmembrane region" description="Helical" evidence="18">
    <location>
        <begin position="107"/>
        <end position="129"/>
    </location>
</feature>
<keyword evidence="11 18" id="KW-0406">Ion transport</keyword>
<feature type="compositionally biased region" description="Basic residues" evidence="19">
    <location>
        <begin position="292"/>
        <end position="304"/>
    </location>
</feature>
<keyword evidence="5 18" id="KW-0109">Calcium transport</keyword>
<dbReference type="Gene3D" id="1.20.140.150">
    <property type="match status" value="1"/>
</dbReference>
<keyword evidence="13 18" id="KW-0407">Ion channel</keyword>
<feature type="transmembrane region" description="Helical" evidence="18">
    <location>
        <begin position="135"/>
        <end position="158"/>
    </location>
</feature>
<feature type="region of interest" description="Disordered" evidence="19">
    <location>
        <begin position="265"/>
        <end position="315"/>
    </location>
</feature>
<protein>
    <recommendedName>
        <fullName evidence="14">Voltage-dependent calcium channel gamma-3 subunit</fullName>
    </recommendedName>
    <alternativeName>
        <fullName evidence="15">Neuronal voltage-gated calcium channel gamma-3 subunit</fullName>
    </alternativeName>
    <alternativeName>
        <fullName evidence="16">Transmembrane AMPAR regulatory protein gamma-3</fullName>
    </alternativeName>
</protein>
<dbReference type="InterPro" id="IPR008368">
    <property type="entry name" value="VDCC_gsu"/>
</dbReference>
<dbReference type="InterPro" id="IPR004031">
    <property type="entry name" value="PMP22/EMP/MP20/Claudin"/>
</dbReference>
<keyword evidence="7 18" id="KW-0812">Transmembrane</keyword>
<keyword evidence="3 18" id="KW-0813">Transport</keyword>
<dbReference type="PRINTS" id="PR01792">
    <property type="entry name" value="VDCCGAMMA"/>
</dbReference>
<evidence type="ECO:0000256" key="16">
    <source>
        <dbReference type="ARBA" id="ARBA00042597"/>
    </source>
</evidence>
<dbReference type="GO" id="GO:0034702">
    <property type="term" value="C:monoatomic ion channel complex"/>
    <property type="evidence" value="ECO:0007669"/>
    <property type="project" value="UniProtKB-KW"/>
</dbReference>
<dbReference type="GO" id="GO:0005262">
    <property type="term" value="F:calcium channel activity"/>
    <property type="evidence" value="ECO:0007669"/>
    <property type="project" value="UniProtKB-KW"/>
</dbReference>
<evidence type="ECO:0000256" key="14">
    <source>
        <dbReference type="ARBA" id="ARBA00039975"/>
    </source>
</evidence>
<evidence type="ECO:0000256" key="4">
    <source>
        <dbReference type="ARBA" id="ARBA00022553"/>
    </source>
</evidence>
<dbReference type="EMBL" id="JBHFQA010000015">
    <property type="protein sequence ID" value="KAL2086451.1"/>
    <property type="molecule type" value="Genomic_DNA"/>
</dbReference>
<dbReference type="InterPro" id="IPR051072">
    <property type="entry name" value="CACNG_subunit"/>
</dbReference>
<evidence type="ECO:0000313" key="21">
    <source>
        <dbReference type="Proteomes" id="UP001591681"/>
    </source>
</evidence>
<evidence type="ECO:0000256" key="13">
    <source>
        <dbReference type="ARBA" id="ARBA00023303"/>
    </source>
</evidence>
<keyword evidence="4" id="KW-0597">Phosphoprotein</keyword>
<feature type="transmembrane region" description="Helical" evidence="18">
    <location>
        <begin position="230"/>
        <end position="254"/>
    </location>
</feature>
<dbReference type="Proteomes" id="UP001591681">
    <property type="component" value="Unassembled WGS sequence"/>
</dbReference>
<evidence type="ECO:0000256" key="5">
    <source>
        <dbReference type="ARBA" id="ARBA00022568"/>
    </source>
</evidence>
<comment type="caution">
    <text evidence="20">The sequence shown here is derived from an EMBL/GenBank/DDBJ whole genome shotgun (WGS) entry which is preliminary data.</text>
</comment>
<sequence>MRQLSSAEEAVKQCRGGQRAEEAVKQCRGGQRAEEASVQMRPACRGGQRAEEAVKQCRGGQRAEEASVQRRQLSSAEEASVQRRQLSSAEEAVKQCRGGRAVRASSLFPILSVCLQFAGGVCVAASEFYKTRYNVILSAGILFVSAGLSNIIGIIVYISAAAGDPNQSESNVCLSNIIGIIVYISAAAGDSNQSESNVCLSNIIGIIVYISAAAGDPNQSESKRSHWYGWSFYCGALSFVATEMVGVVAVHLFIDAHRGLRAANPWAHTRTPPRPLTRSGHASSHRSSSYRSRYRRQPSQRSAHHTPAVEFRAVL</sequence>
<evidence type="ECO:0000256" key="18">
    <source>
        <dbReference type="RuleBase" id="RU363085"/>
    </source>
</evidence>
<reference evidence="20 21" key="1">
    <citation type="submission" date="2024-09" db="EMBL/GenBank/DDBJ databases">
        <title>A chromosome-level genome assembly of Gray's grenadier anchovy, Coilia grayii.</title>
        <authorList>
            <person name="Fu Z."/>
        </authorList>
    </citation>
    <scope>NUCLEOTIDE SEQUENCE [LARGE SCALE GENOMIC DNA]</scope>
    <source>
        <strain evidence="20">G4</strain>
        <tissue evidence="20">Muscle</tissue>
    </source>
</reference>
<accession>A0ABD1JJY7</accession>
<comment type="subunit">
    <text evidence="17">The L-type calcium channel is composed of five subunits: alpha-1, alpha-2/delta, beta and gamma. Acts as an auxiliary subunit for AMPA-selective glutamate receptors (AMPARs). Found in a complex with GRIA1, GRIA2, GRIA3, GRIA4, CNIH2, CNIH3, CACNG2, CACNG4, CACNG5, CACNG7 and CACNG8. Interacts with AP4M1 and GRIA1; associates GRIA1 with the adaptor protein complex 4 (AP-4) to target GRIA1 to the somatodendritic compartment of neurons.</text>
</comment>
<feature type="transmembrane region" description="Helical" evidence="18">
    <location>
        <begin position="170"/>
        <end position="188"/>
    </location>
</feature>
<evidence type="ECO:0000256" key="2">
    <source>
        <dbReference type="ARBA" id="ARBA00007111"/>
    </source>
</evidence>
<proteinExistence type="inferred from homology"/>
<gene>
    <name evidence="20" type="ORF">ACEWY4_017510</name>
</gene>
<dbReference type="PANTHER" id="PTHR12107:SF5">
    <property type="entry name" value="VOLTAGE-DEPENDENT CALCIUM CHANNEL GAMMA-3 SUBUNIT"/>
    <property type="match status" value="1"/>
</dbReference>
<comment type="similarity">
    <text evidence="2 18">Belongs to the PMP-22/EMP/MP20 family. CACNG subfamily.</text>
</comment>
<keyword evidence="8 18" id="KW-0106">Calcium</keyword>
<name>A0ABD1JJY7_9TELE</name>
<evidence type="ECO:0000256" key="6">
    <source>
        <dbReference type="ARBA" id="ARBA00022673"/>
    </source>
</evidence>
<evidence type="ECO:0000256" key="9">
    <source>
        <dbReference type="ARBA" id="ARBA00022882"/>
    </source>
</evidence>
<evidence type="ECO:0000256" key="1">
    <source>
        <dbReference type="ARBA" id="ARBA00004141"/>
    </source>
</evidence>
<evidence type="ECO:0000256" key="17">
    <source>
        <dbReference type="ARBA" id="ARBA00046938"/>
    </source>
</evidence>
<keyword evidence="6 18" id="KW-0107">Calcium channel</keyword>
<keyword evidence="9 18" id="KW-0851">Voltage-gated channel</keyword>
<dbReference type="AlphaFoldDB" id="A0ABD1JJY7"/>
<dbReference type="Pfam" id="PF00822">
    <property type="entry name" value="PMP22_Claudin"/>
    <property type="match status" value="2"/>
</dbReference>
<evidence type="ECO:0000256" key="8">
    <source>
        <dbReference type="ARBA" id="ARBA00022837"/>
    </source>
</evidence>
<dbReference type="PANTHER" id="PTHR12107">
    <property type="entry name" value="VOLTAGE-DEPENDENT CALCIUM CHANNEL GAMMA SUBUNIT"/>
    <property type="match status" value="1"/>
</dbReference>
<evidence type="ECO:0000256" key="19">
    <source>
        <dbReference type="SAM" id="MobiDB-lite"/>
    </source>
</evidence>
<keyword evidence="21" id="KW-1185">Reference proteome</keyword>
<evidence type="ECO:0000256" key="12">
    <source>
        <dbReference type="ARBA" id="ARBA00023136"/>
    </source>
</evidence>
<evidence type="ECO:0000256" key="10">
    <source>
        <dbReference type="ARBA" id="ARBA00022989"/>
    </source>
</evidence>
<organism evidence="20 21">
    <name type="scientific">Coilia grayii</name>
    <name type="common">Gray's grenadier anchovy</name>
    <dbReference type="NCBI Taxonomy" id="363190"/>
    <lineage>
        <taxon>Eukaryota</taxon>
        <taxon>Metazoa</taxon>
        <taxon>Chordata</taxon>
        <taxon>Craniata</taxon>
        <taxon>Vertebrata</taxon>
        <taxon>Euteleostomi</taxon>
        <taxon>Actinopterygii</taxon>
        <taxon>Neopterygii</taxon>
        <taxon>Teleostei</taxon>
        <taxon>Clupei</taxon>
        <taxon>Clupeiformes</taxon>
        <taxon>Clupeoidei</taxon>
        <taxon>Engraulidae</taxon>
        <taxon>Coilinae</taxon>
        <taxon>Coilia</taxon>
    </lineage>
</organism>